<dbReference type="HAMAP" id="MF_01384">
    <property type="entry name" value="UreD"/>
    <property type="match status" value="1"/>
</dbReference>
<dbReference type="PANTHER" id="PTHR33643">
    <property type="entry name" value="UREASE ACCESSORY PROTEIN D"/>
    <property type="match status" value="1"/>
</dbReference>
<dbReference type="Proteomes" id="UP000095594">
    <property type="component" value="Unassembled WGS sequence"/>
</dbReference>
<evidence type="ECO:0000256" key="2">
    <source>
        <dbReference type="ARBA" id="ARBA00023186"/>
    </source>
</evidence>
<comment type="similarity">
    <text evidence="1 3">Belongs to the UreD family.</text>
</comment>
<dbReference type="Pfam" id="PF01774">
    <property type="entry name" value="UreD"/>
    <property type="match status" value="1"/>
</dbReference>
<accession>A0A173XG96</accession>
<comment type="subunit">
    <text evidence="3">UreD, UreF and UreG form a complex that acts as a GTP-hydrolysis-dependent molecular chaperone, activating the urease apoprotein by helping to assemble the nickel containing metallocenter of UreC. The UreE protein probably delivers the nickel.</text>
</comment>
<dbReference type="AlphaFoldDB" id="A0A173XG96"/>
<keyword evidence="2 3" id="KW-0143">Chaperone</keyword>
<comment type="subcellular location">
    <subcellularLocation>
        <location evidence="3">Cytoplasm</location>
    </subcellularLocation>
</comment>
<reference evidence="4 5" key="1">
    <citation type="submission" date="2015-09" db="EMBL/GenBank/DDBJ databases">
        <authorList>
            <consortium name="Pathogen Informatics"/>
        </authorList>
    </citation>
    <scope>NUCLEOTIDE SEQUENCE [LARGE SCALE GENOMIC DNA]</scope>
    <source>
        <strain evidence="4 5">2789STDY5834856</strain>
    </source>
</reference>
<name>A0A173XG96_9CLOT</name>
<evidence type="ECO:0000313" key="5">
    <source>
        <dbReference type="Proteomes" id="UP000095594"/>
    </source>
</evidence>
<comment type="function">
    <text evidence="3">Required for maturation of urease via the functional incorporation of the urease nickel metallocenter.</text>
</comment>
<keyword evidence="3" id="KW-0963">Cytoplasm</keyword>
<evidence type="ECO:0000256" key="1">
    <source>
        <dbReference type="ARBA" id="ARBA00007177"/>
    </source>
</evidence>
<dbReference type="PANTHER" id="PTHR33643:SF1">
    <property type="entry name" value="UREASE ACCESSORY PROTEIN D"/>
    <property type="match status" value="1"/>
</dbReference>
<dbReference type="RefSeq" id="WP_242855818.1">
    <property type="nucleotide sequence ID" value="NZ_CABIXQ010000001.1"/>
</dbReference>
<sequence>MINDMNNKIAGNSKLVLENKPNGTVATTSHFVGASKVSPAIFLGREKTPCYFLLHLGGGYVEGEVYKNSIEVKKDAKAIITTQAPTKVYKCEKNREAACQETIIKMEENSVLEYISDSVILYKNAMYNQDTTIYMDKKATLIYTDGITSGWSPDGSKFQYDSVKMRNKIYVDNKLLLLDNLQLSPREYDVTELGILEGYINFGTMVVINENMNENYVEKAREIIDALNLDIKYGVSILEEHGIIIRILGNLTQEIQKAIDAVHYYLREELFGLKPINIRKY</sequence>
<dbReference type="GO" id="GO:0005737">
    <property type="term" value="C:cytoplasm"/>
    <property type="evidence" value="ECO:0007669"/>
    <property type="project" value="UniProtKB-SubCell"/>
</dbReference>
<dbReference type="GO" id="GO:0016151">
    <property type="term" value="F:nickel cation binding"/>
    <property type="evidence" value="ECO:0007669"/>
    <property type="project" value="UniProtKB-UniRule"/>
</dbReference>
<keyword evidence="3" id="KW-0996">Nickel insertion</keyword>
<evidence type="ECO:0000313" key="4">
    <source>
        <dbReference type="EMBL" id="CUN49665.1"/>
    </source>
</evidence>
<dbReference type="EMBL" id="CYZX01000001">
    <property type="protein sequence ID" value="CUN49665.1"/>
    <property type="molecule type" value="Genomic_DNA"/>
</dbReference>
<protein>
    <recommendedName>
        <fullName evidence="3">Urease accessory protein UreD</fullName>
    </recommendedName>
</protein>
<dbReference type="InterPro" id="IPR002669">
    <property type="entry name" value="UreD"/>
</dbReference>
<gene>
    <name evidence="4" type="primary">ureH</name>
    <name evidence="3" type="synonym">ureD</name>
    <name evidence="4" type="ORF">ERS852471_00016</name>
</gene>
<evidence type="ECO:0000256" key="3">
    <source>
        <dbReference type="HAMAP-Rule" id="MF_01384"/>
    </source>
</evidence>
<proteinExistence type="inferred from homology"/>
<organism evidence="4 5">
    <name type="scientific">Clostridium disporicum</name>
    <dbReference type="NCBI Taxonomy" id="84024"/>
    <lineage>
        <taxon>Bacteria</taxon>
        <taxon>Bacillati</taxon>
        <taxon>Bacillota</taxon>
        <taxon>Clostridia</taxon>
        <taxon>Eubacteriales</taxon>
        <taxon>Clostridiaceae</taxon>
        <taxon>Clostridium</taxon>
    </lineage>
</organism>